<dbReference type="RefSeq" id="WP_012940020.1">
    <property type="nucleotide sequence ID" value="NC_013741.1"/>
</dbReference>
<proteinExistence type="predicted"/>
<dbReference type="GeneID" id="8739278"/>
<dbReference type="AlphaFoldDB" id="D2RHA9"/>
<keyword evidence="2" id="KW-1185">Reference proteome</keyword>
<evidence type="ECO:0000313" key="1">
    <source>
        <dbReference type="EMBL" id="ADB57684.1"/>
    </source>
</evidence>
<accession>D2RHA9</accession>
<organism evidence="1 2">
    <name type="scientific">Archaeoglobus profundus (strain DSM 5631 / JCM 9629 / NBRC 100127 / Av18)</name>
    <dbReference type="NCBI Taxonomy" id="572546"/>
    <lineage>
        <taxon>Archaea</taxon>
        <taxon>Methanobacteriati</taxon>
        <taxon>Methanobacteriota</taxon>
        <taxon>Archaeoglobi</taxon>
        <taxon>Archaeoglobales</taxon>
        <taxon>Archaeoglobaceae</taxon>
        <taxon>Archaeoglobus</taxon>
    </lineage>
</organism>
<protein>
    <submittedName>
        <fullName evidence="1">Uncharacterized protein</fullName>
    </submittedName>
</protein>
<evidence type="ECO:0000313" key="2">
    <source>
        <dbReference type="Proteomes" id="UP000001901"/>
    </source>
</evidence>
<sequence>MVEEDVFKREYWDNESVNRYLEKLGVSPEQKALYFATTFFGVRDDGRYNPQEAIIKEANRIYEMFEGRRGRIDSRTFNKLWETGLLAPVDYFYVDPIILAEGRGSKKTWIGIHPWVLELLEEVDKRKQSLDSIFMNIPLKPRPYSPDYNYWFRAKGKYTFITKTFYRFMYGYMISNILCSINDDKVANIKIRTLTRTTRIEKDINKIIQYLESNLENINFDVRYYHEEKFEILTTLIQSLKDKIEEFITPDSKINRLLNLITSILIKQNNILNNISKIEKIWLVEIRRKGEPKEVTFGGNIASYTPGFLETKKYGSTIYVNREDFIKYVQELFNLLDMIDDEKDELQVLF</sequence>
<reference evidence="1 2" key="1">
    <citation type="journal article" date="2010" name="Stand. Genomic Sci.">
        <title>Complete genome sequence of Archaeoglobus profundus type strain (AV18).</title>
        <authorList>
            <person name="von Jan M."/>
            <person name="Lapidus A."/>
            <person name="Del Rio T.G."/>
            <person name="Copeland A."/>
            <person name="Tice H."/>
            <person name="Cheng J.F."/>
            <person name="Lucas S."/>
            <person name="Chen F."/>
            <person name="Nolan M."/>
            <person name="Goodwin L."/>
            <person name="Han C."/>
            <person name="Pitluck S."/>
            <person name="Liolios K."/>
            <person name="Ivanova N."/>
            <person name="Mavromatis K."/>
            <person name="Ovchinnikova G."/>
            <person name="Chertkov O."/>
            <person name="Pati A."/>
            <person name="Chen A."/>
            <person name="Palaniappan K."/>
            <person name="Land M."/>
            <person name="Hauser L."/>
            <person name="Chang Y.J."/>
            <person name="Jeffries C.D."/>
            <person name="Saunders E."/>
            <person name="Brettin T."/>
            <person name="Detter J.C."/>
            <person name="Chain P."/>
            <person name="Eichinger K."/>
            <person name="Huber H."/>
            <person name="Spring S."/>
            <person name="Rohde M."/>
            <person name="Goker M."/>
            <person name="Wirth R."/>
            <person name="Woyke T."/>
            <person name="Bristow J."/>
            <person name="Eisen J.A."/>
            <person name="Markowitz V."/>
            <person name="Hugenholtz P."/>
            <person name="Kyrpides N.C."/>
            <person name="Klenk H.P."/>
        </authorList>
    </citation>
    <scope>NUCLEOTIDE SEQUENCE [LARGE SCALE GENOMIC DNA]</scope>
    <source>
        <strain evidence="2">DSM 5631 / JCM 9629 / NBRC 100127 / Av18</strain>
    </source>
</reference>
<gene>
    <name evidence="1" type="ordered locus">Arcpr_0619</name>
</gene>
<dbReference type="HOGENOM" id="CLU_791320_0_0_2"/>
<dbReference type="STRING" id="572546.Arcpr_0619"/>
<dbReference type="Proteomes" id="UP000001901">
    <property type="component" value="Chromosome"/>
</dbReference>
<dbReference type="PaxDb" id="572546-Arcpr_0619"/>
<dbReference type="EMBL" id="CP001857">
    <property type="protein sequence ID" value="ADB57684.1"/>
    <property type="molecule type" value="Genomic_DNA"/>
</dbReference>
<name>D2RHA9_ARCPA</name>
<dbReference type="KEGG" id="apo:Arcpr_0619"/>